<evidence type="ECO:0000256" key="1">
    <source>
        <dbReference type="SAM" id="MobiDB-lite"/>
    </source>
</evidence>
<dbReference type="GO" id="GO:0000976">
    <property type="term" value="F:transcription cis-regulatory region binding"/>
    <property type="evidence" value="ECO:0007669"/>
    <property type="project" value="TreeGrafter"/>
</dbReference>
<dbReference type="InterPro" id="IPR044823">
    <property type="entry name" value="ASIL1/2-like"/>
</dbReference>
<dbReference type="InterPro" id="IPR044822">
    <property type="entry name" value="Myb_DNA-bind_4"/>
</dbReference>
<dbReference type="Pfam" id="PF13837">
    <property type="entry name" value="Myb_DNA-bind_4"/>
    <property type="match status" value="1"/>
</dbReference>
<feature type="compositionally biased region" description="Acidic residues" evidence="1">
    <location>
        <begin position="236"/>
        <end position="246"/>
    </location>
</feature>
<comment type="caution">
    <text evidence="3">The sequence shown here is derived from an EMBL/GenBank/DDBJ whole genome shotgun (WGS) entry which is preliminary data.</text>
</comment>
<dbReference type="Proteomes" id="UP001054252">
    <property type="component" value="Unassembled WGS sequence"/>
</dbReference>
<organism evidence="3 4">
    <name type="scientific">Rubroshorea leprosula</name>
    <dbReference type="NCBI Taxonomy" id="152421"/>
    <lineage>
        <taxon>Eukaryota</taxon>
        <taxon>Viridiplantae</taxon>
        <taxon>Streptophyta</taxon>
        <taxon>Embryophyta</taxon>
        <taxon>Tracheophyta</taxon>
        <taxon>Spermatophyta</taxon>
        <taxon>Magnoliopsida</taxon>
        <taxon>eudicotyledons</taxon>
        <taxon>Gunneridae</taxon>
        <taxon>Pentapetalae</taxon>
        <taxon>rosids</taxon>
        <taxon>malvids</taxon>
        <taxon>Malvales</taxon>
        <taxon>Dipterocarpaceae</taxon>
        <taxon>Rubroshorea</taxon>
    </lineage>
</organism>
<protein>
    <recommendedName>
        <fullName evidence="2">Myb/SANT-like DNA-binding domain-containing protein</fullName>
    </recommendedName>
</protein>
<feature type="region of interest" description="Disordered" evidence="1">
    <location>
        <begin position="223"/>
        <end position="260"/>
    </location>
</feature>
<feature type="compositionally biased region" description="Acidic residues" evidence="1">
    <location>
        <begin position="35"/>
        <end position="59"/>
    </location>
</feature>
<feature type="region of interest" description="Disordered" evidence="1">
    <location>
        <begin position="1"/>
        <end position="59"/>
    </location>
</feature>
<feature type="region of interest" description="Disordered" evidence="1">
    <location>
        <begin position="314"/>
        <end position="361"/>
    </location>
</feature>
<dbReference type="EMBL" id="BPVZ01000025">
    <property type="protein sequence ID" value="GKV06567.1"/>
    <property type="molecule type" value="Genomic_DNA"/>
</dbReference>
<feature type="compositionally biased region" description="Acidic residues" evidence="1">
    <location>
        <begin position="320"/>
        <end position="355"/>
    </location>
</feature>
<evidence type="ECO:0000313" key="4">
    <source>
        <dbReference type="Proteomes" id="UP001054252"/>
    </source>
</evidence>
<evidence type="ECO:0000313" key="3">
    <source>
        <dbReference type="EMBL" id="GKV06567.1"/>
    </source>
</evidence>
<gene>
    <name evidence="3" type="ORF">SLEP1_g18442</name>
</gene>
<dbReference type="AlphaFoldDB" id="A0AAV5J6C6"/>
<evidence type="ECO:0000259" key="2">
    <source>
        <dbReference type="Pfam" id="PF13837"/>
    </source>
</evidence>
<feature type="domain" description="Myb/SANT-like DNA-binding" evidence="2">
    <location>
        <begin position="98"/>
        <end position="185"/>
    </location>
</feature>
<reference evidence="3 4" key="1">
    <citation type="journal article" date="2021" name="Commun. Biol.">
        <title>The genome of Shorea leprosula (Dipterocarpaceae) highlights the ecological relevance of drought in aseasonal tropical rainforests.</title>
        <authorList>
            <person name="Ng K.K.S."/>
            <person name="Kobayashi M.J."/>
            <person name="Fawcett J.A."/>
            <person name="Hatakeyama M."/>
            <person name="Paape T."/>
            <person name="Ng C.H."/>
            <person name="Ang C.C."/>
            <person name="Tnah L.H."/>
            <person name="Lee C.T."/>
            <person name="Nishiyama T."/>
            <person name="Sese J."/>
            <person name="O'Brien M.J."/>
            <person name="Copetti D."/>
            <person name="Mohd Noor M.I."/>
            <person name="Ong R.C."/>
            <person name="Putra M."/>
            <person name="Sireger I.Z."/>
            <person name="Indrioko S."/>
            <person name="Kosugi Y."/>
            <person name="Izuno A."/>
            <person name="Isagi Y."/>
            <person name="Lee S.L."/>
            <person name="Shimizu K.K."/>
        </authorList>
    </citation>
    <scope>NUCLEOTIDE SEQUENCE [LARGE SCALE GENOMIC DNA]</scope>
    <source>
        <strain evidence="3">214</strain>
    </source>
</reference>
<accession>A0AAV5J6C6</accession>
<dbReference type="Gene3D" id="1.10.10.60">
    <property type="entry name" value="Homeodomain-like"/>
    <property type="match status" value="1"/>
</dbReference>
<sequence>MDDTEDDARYPPKSYSLNRQRHPVYSRQNYSYQLQEDEEFDEENEDVEDEMEDDADDPDVYYRGYKQSERFERYPKRQKLRKSVSGYQFAVDSVKLANDWGENEVYVLLEVWGDRFLQLGRRSLRNEDWVDVSEKVSDVLKSDKTESQCRQMVDALKRKFKKEKLKVDKSGGNLSKWVFFRKMEMLMGLGSSSFRQQESGLACGVDSGEFVFMNTEVYLDRSNGFDEMRDSPAGSEMDEDEEEEEGGSSIRRDGNDETSLRMLADSVQRFGRIYEKIESSKKEQMKELEKMRLDFQRELELQKKHILERAEAEIAKIREEEDDEETDEVDEDYEDDDDEDDDDDDDGDNDNDEASTDNHSE</sequence>
<keyword evidence="4" id="KW-1185">Reference proteome</keyword>
<name>A0AAV5J6C6_9ROSI</name>
<dbReference type="GO" id="GO:0005634">
    <property type="term" value="C:nucleus"/>
    <property type="evidence" value="ECO:0007669"/>
    <property type="project" value="TreeGrafter"/>
</dbReference>
<dbReference type="PANTHER" id="PTHR31307">
    <property type="entry name" value="TRIHELIX TRANSCRIPTION FACTOR ASIL2"/>
    <property type="match status" value="1"/>
</dbReference>
<proteinExistence type="predicted"/>
<feature type="compositionally biased region" description="Basic and acidic residues" evidence="1">
    <location>
        <begin position="250"/>
        <end position="259"/>
    </location>
</feature>
<dbReference type="PANTHER" id="PTHR31307:SF8">
    <property type="entry name" value="ALCOHOL DEHYDROGENASE TRANSCRIPTION FACTOR MYB_SANT-LIKE FAMILY PROTEIN"/>
    <property type="match status" value="1"/>
</dbReference>